<dbReference type="AlphaFoldDB" id="A0AA46U9V3"/>
<gene>
    <name evidence="1" type="ORF">KQP59_21620</name>
</gene>
<protein>
    <submittedName>
        <fullName evidence="1">Prevent-host-death protein</fullName>
    </submittedName>
</protein>
<accession>A0AA46U9V3</accession>
<sequence>MIVVSSREFRDNQKKFLDLAEVQRVVIKRKNQYLELVPRGNMIPENVSPSNDPYFDDYQNIVDINTGIQQAKEGKTIAMQRGESLDDFLNRIK</sequence>
<reference evidence="1" key="1">
    <citation type="submission" date="2021-06" db="EMBL/GenBank/DDBJ databases">
        <title>Interrogation of the integrated mobile genetic elements in gut-associated Bacteroides with a consensus prediction approach.</title>
        <authorList>
            <person name="Campbell D.E."/>
            <person name="Leigh J.R."/>
            <person name="Kim T."/>
            <person name="England W."/>
            <person name="Whitaker R.J."/>
            <person name="Degnan P.H."/>
        </authorList>
    </citation>
    <scope>NUCLEOTIDE SEQUENCE</scope>
    <source>
        <strain evidence="1">VPI-BTDOT2</strain>
    </source>
</reference>
<organism evidence="1 2">
    <name type="scientific">Bacteroides thetaiotaomicron</name>
    <dbReference type="NCBI Taxonomy" id="818"/>
    <lineage>
        <taxon>Bacteria</taxon>
        <taxon>Pseudomonadati</taxon>
        <taxon>Bacteroidota</taxon>
        <taxon>Bacteroidia</taxon>
        <taxon>Bacteroidales</taxon>
        <taxon>Bacteroidaceae</taxon>
        <taxon>Bacteroides</taxon>
    </lineage>
</organism>
<evidence type="ECO:0000313" key="2">
    <source>
        <dbReference type="Proteomes" id="UP001156216"/>
    </source>
</evidence>
<proteinExistence type="predicted"/>
<dbReference type="EMBL" id="CP083681">
    <property type="protein sequence ID" value="UYU70847.1"/>
    <property type="molecule type" value="Genomic_DNA"/>
</dbReference>
<evidence type="ECO:0000313" key="1">
    <source>
        <dbReference type="EMBL" id="UYU70847.1"/>
    </source>
</evidence>
<dbReference type="Proteomes" id="UP001156216">
    <property type="component" value="Chromosome"/>
</dbReference>
<name>A0AA46U9V3_BACT4</name>
<dbReference type="RefSeq" id="WP_132061840.1">
    <property type="nucleotide sequence ID" value="NZ_CP072242.1"/>
</dbReference>